<accession>M3B8V7</accession>
<evidence type="ECO:0000313" key="2">
    <source>
        <dbReference type="Proteomes" id="UP000016932"/>
    </source>
</evidence>
<dbReference type="GeneID" id="19332665"/>
<dbReference type="Proteomes" id="UP000016932">
    <property type="component" value="Unassembled WGS sequence"/>
</dbReference>
<name>M3B8V7_PSEFD</name>
<dbReference type="RefSeq" id="XP_007923253.1">
    <property type="nucleotide sequence ID" value="XM_007925062.1"/>
</dbReference>
<dbReference type="VEuPathDB" id="FungiDB:MYCFIDRAFT_171627"/>
<sequence length="60" mass="6405">MAIKGSYGTVSLLHSLGNPQRTQLRTMNMATVTCASPQGCADSLQPSSGLQHILVYIELD</sequence>
<proteinExistence type="predicted"/>
<keyword evidence="2" id="KW-1185">Reference proteome</keyword>
<dbReference type="KEGG" id="pfj:MYCFIDRAFT_171627"/>
<gene>
    <name evidence="1" type="ORF">MYCFIDRAFT_171627</name>
</gene>
<reference evidence="1 2" key="1">
    <citation type="journal article" date="2012" name="PLoS Pathog.">
        <title>Diverse lifestyles and strategies of plant pathogenesis encoded in the genomes of eighteen Dothideomycetes fungi.</title>
        <authorList>
            <person name="Ohm R.A."/>
            <person name="Feau N."/>
            <person name="Henrissat B."/>
            <person name="Schoch C.L."/>
            <person name="Horwitz B.A."/>
            <person name="Barry K.W."/>
            <person name="Condon B.J."/>
            <person name="Copeland A.C."/>
            <person name="Dhillon B."/>
            <person name="Glaser F."/>
            <person name="Hesse C.N."/>
            <person name="Kosti I."/>
            <person name="LaButti K."/>
            <person name="Lindquist E.A."/>
            <person name="Lucas S."/>
            <person name="Salamov A.A."/>
            <person name="Bradshaw R.E."/>
            <person name="Ciuffetti L."/>
            <person name="Hamelin R.C."/>
            <person name="Kema G.H.J."/>
            <person name="Lawrence C."/>
            <person name="Scott J.A."/>
            <person name="Spatafora J.W."/>
            <person name="Turgeon B.G."/>
            <person name="de Wit P.J.G.M."/>
            <person name="Zhong S."/>
            <person name="Goodwin S.B."/>
            <person name="Grigoriev I.V."/>
        </authorList>
    </citation>
    <scope>NUCLEOTIDE SEQUENCE [LARGE SCALE GENOMIC DNA]</scope>
    <source>
        <strain evidence="1 2">CIRAD86</strain>
    </source>
</reference>
<dbReference type="AlphaFoldDB" id="M3B8V7"/>
<evidence type="ECO:0000313" key="1">
    <source>
        <dbReference type="EMBL" id="EME85752.1"/>
    </source>
</evidence>
<dbReference type="HOGENOM" id="CLU_2942811_0_0_1"/>
<protein>
    <submittedName>
        <fullName evidence="1">Uncharacterized protein</fullName>
    </submittedName>
</protein>
<organism evidence="1 2">
    <name type="scientific">Pseudocercospora fijiensis (strain CIRAD86)</name>
    <name type="common">Black leaf streak disease fungus</name>
    <name type="synonym">Mycosphaerella fijiensis</name>
    <dbReference type="NCBI Taxonomy" id="383855"/>
    <lineage>
        <taxon>Eukaryota</taxon>
        <taxon>Fungi</taxon>
        <taxon>Dikarya</taxon>
        <taxon>Ascomycota</taxon>
        <taxon>Pezizomycotina</taxon>
        <taxon>Dothideomycetes</taxon>
        <taxon>Dothideomycetidae</taxon>
        <taxon>Mycosphaerellales</taxon>
        <taxon>Mycosphaerellaceae</taxon>
        <taxon>Pseudocercospora</taxon>
    </lineage>
</organism>
<dbReference type="EMBL" id="KB446556">
    <property type="protein sequence ID" value="EME85752.1"/>
    <property type="molecule type" value="Genomic_DNA"/>
</dbReference>